<protein>
    <submittedName>
        <fullName evidence="11">G protein-coupled receptor 179</fullName>
    </submittedName>
</protein>
<feature type="domain" description="GPR158/179 extracellular" evidence="10">
    <location>
        <begin position="212"/>
        <end position="285"/>
    </location>
</feature>
<evidence type="ECO:0000256" key="6">
    <source>
        <dbReference type="ARBA" id="ARBA00023170"/>
    </source>
</evidence>
<dbReference type="GeneTree" id="ENSGT00940000160776"/>
<evidence type="ECO:0000256" key="4">
    <source>
        <dbReference type="ARBA" id="ARBA00022729"/>
    </source>
</evidence>
<feature type="chain" id="PRO_5021244052" evidence="9">
    <location>
        <begin position="31"/>
        <end position="313"/>
    </location>
</feature>
<keyword evidence="8" id="KW-0807">Transducer</keyword>
<keyword evidence="3" id="KW-0472">Membrane</keyword>
<keyword evidence="7" id="KW-0325">Glycoprotein</keyword>
<dbReference type="InterPro" id="IPR054714">
    <property type="entry name" value="GPR158_179_extracellular"/>
</dbReference>
<evidence type="ECO:0000256" key="9">
    <source>
        <dbReference type="SAM" id="SignalP"/>
    </source>
</evidence>
<dbReference type="Proteomes" id="UP000314982">
    <property type="component" value="Unassembled WGS sequence"/>
</dbReference>
<keyword evidence="4 9" id="KW-0732">Signal</keyword>
<dbReference type="Pfam" id="PF22572">
    <property type="entry name" value="GPR158_179_EC"/>
    <property type="match status" value="1"/>
</dbReference>
<keyword evidence="3" id="KW-1003">Cell membrane</keyword>
<reference evidence="11" key="2">
    <citation type="submission" date="2025-08" db="UniProtKB">
        <authorList>
            <consortium name="Ensembl"/>
        </authorList>
    </citation>
    <scope>IDENTIFICATION</scope>
</reference>
<organism evidence="11 12">
    <name type="scientific">Hucho hucho</name>
    <name type="common">huchen</name>
    <dbReference type="NCBI Taxonomy" id="62062"/>
    <lineage>
        <taxon>Eukaryota</taxon>
        <taxon>Metazoa</taxon>
        <taxon>Chordata</taxon>
        <taxon>Craniata</taxon>
        <taxon>Vertebrata</taxon>
        <taxon>Euteleostomi</taxon>
        <taxon>Actinopterygii</taxon>
        <taxon>Neopterygii</taxon>
        <taxon>Teleostei</taxon>
        <taxon>Protacanthopterygii</taxon>
        <taxon>Salmoniformes</taxon>
        <taxon>Salmonidae</taxon>
        <taxon>Salmoninae</taxon>
        <taxon>Hucho</taxon>
    </lineage>
</organism>
<reference evidence="11" key="3">
    <citation type="submission" date="2025-09" db="UniProtKB">
        <authorList>
            <consortium name="Ensembl"/>
        </authorList>
    </citation>
    <scope>IDENTIFICATION</scope>
</reference>
<evidence type="ECO:0000256" key="5">
    <source>
        <dbReference type="ARBA" id="ARBA00023040"/>
    </source>
</evidence>
<name>A0A4W5PKY3_9TELE</name>
<sequence length="313" mass="34659">GSVAHLSLSNLGWFCLSLLYCCSHRGLVSGTPYSPDPSGSVTTPSEAPEEDWMSAEVFLYSGDYSVLEIVECDRAYSLTGQNGPLPRGFYGPLRPSMDALANTANFLNMIFQASDLRESSVREDMEWYHAMVRTLLEADPLIRQALLTFDADPASTAPQLVLRASRNPFPASSNQPTSALSKRVLLNDLSTLDTPKWGRGDSYVTNRSGVRWANGPFLECEDGRFLPGWLLTLSTSFYGLKPDLSPEFRGVIRVDVNVQGFDVNQCATGDAWFANTHQCNRTTMERWSCQIDEQLLLIIVTKPHPSLSHYSGC</sequence>
<dbReference type="PANTHER" id="PTHR32546">
    <property type="entry name" value="G-PROTEIN COUPLED RECEPTOR 158-RELATED"/>
    <property type="match status" value="1"/>
</dbReference>
<evidence type="ECO:0000256" key="1">
    <source>
        <dbReference type="ARBA" id="ARBA00004651"/>
    </source>
</evidence>
<dbReference type="Ensembl" id="ENSHHUT00000064433.1">
    <property type="protein sequence ID" value="ENSHHUP00000062330.1"/>
    <property type="gene ID" value="ENSHHUG00000036838.1"/>
</dbReference>
<evidence type="ECO:0000256" key="3">
    <source>
        <dbReference type="ARBA" id="ARBA00022475"/>
    </source>
</evidence>
<accession>A0A4W5PKY3</accession>
<keyword evidence="5" id="KW-0297">G-protein coupled receptor</keyword>
<evidence type="ECO:0000256" key="7">
    <source>
        <dbReference type="ARBA" id="ARBA00023180"/>
    </source>
</evidence>
<evidence type="ECO:0000259" key="10">
    <source>
        <dbReference type="Pfam" id="PF22572"/>
    </source>
</evidence>
<comment type="subcellular location">
    <subcellularLocation>
        <location evidence="1">Cell membrane</location>
        <topology evidence="1">Multi-pass membrane protein</topology>
    </subcellularLocation>
</comment>
<dbReference type="InterPro" id="IPR043458">
    <property type="entry name" value="GPR158/179"/>
</dbReference>
<evidence type="ECO:0000313" key="12">
    <source>
        <dbReference type="Proteomes" id="UP000314982"/>
    </source>
</evidence>
<feature type="signal peptide" evidence="9">
    <location>
        <begin position="1"/>
        <end position="30"/>
    </location>
</feature>
<dbReference type="GO" id="GO:0004930">
    <property type="term" value="F:G protein-coupled receptor activity"/>
    <property type="evidence" value="ECO:0007669"/>
    <property type="project" value="UniProtKB-KW"/>
</dbReference>
<dbReference type="AlphaFoldDB" id="A0A4W5PKY3"/>
<dbReference type="PANTHER" id="PTHR32546:SF7">
    <property type="entry name" value="G-PROTEIN COUPLED RECEPTOR 179-RELATED"/>
    <property type="match status" value="1"/>
</dbReference>
<comment type="similarity">
    <text evidence="2">Belongs to the G-protein coupled receptor 3 family.</text>
</comment>
<evidence type="ECO:0000256" key="8">
    <source>
        <dbReference type="ARBA" id="ARBA00023224"/>
    </source>
</evidence>
<keyword evidence="6" id="KW-0675">Receptor</keyword>
<dbReference type="GO" id="GO:0005886">
    <property type="term" value="C:plasma membrane"/>
    <property type="evidence" value="ECO:0007669"/>
    <property type="project" value="UniProtKB-SubCell"/>
</dbReference>
<evidence type="ECO:0000313" key="11">
    <source>
        <dbReference type="Ensembl" id="ENSHHUP00000062330.1"/>
    </source>
</evidence>
<evidence type="ECO:0000256" key="2">
    <source>
        <dbReference type="ARBA" id="ARBA00007242"/>
    </source>
</evidence>
<proteinExistence type="inferred from homology"/>
<reference evidence="12" key="1">
    <citation type="submission" date="2018-06" db="EMBL/GenBank/DDBJ databases">
        <title>Genome assembly of Danube salmon.</title>
        <authorList>
            <person name="Macqueen D.J."/>
            <person name="Gundappa M.K."/>
        </authorList>
    </citation>
    <scope>NUCLEOTIDE SEQUENCE [LARGE SCALE GENOMIC DNA]</scope>
</reference>
<keyword evidence="12" id="KW-1185">Reference proteome</keyword>